<proteinExistence type="inferred from homology"/>
<dbReference type="GO" id="GO:0046872">
    <property type="term" value="F:metal ion binding"/>
    <property type="evidence" value="ECO:0007669"/>
    <property type="project" value="UniProtKB-UniRule"/>
</dbReference>
<evidence type="ECO:0000256" key="6">
    <source>
        <dbReference type="HAMAP-Rule" id="MF_01974"/>
    </source>
</evidence>
<feature type="binding site" evidence="6">
    <location>
        <position position="251"/>
    </location>
    <ligand>
        <name>a divalent metal cation</name>
        <dbReference type="ChEBI" id="CHEBI:60240"/>
        <label>2</label>
        <note>catalytic</note>
    </ligand>
</feature>
<dbReference type="InterPro" id="IPR001714">
    <property type="entry name" value="Pept_M24_MAP"/>
</dbReference>
<accession>A0A0G1WRF2</accession>
<keyword evidence="3 6" id="KW-0645">Protease</keyword>
<evidence type="ECO:0000256" key="1">
    <source>
        <dbReference type="ARBA" id="ARBA00002521"/>
    </source>
</evidence>
<evidence type="ECO:0000256" key="4">
    <source>
        <dbReference type="ARBA" id="ARBA00022723"/>
    </source>
</evidence>
<dbReference type="GO" id="GO:0004239">
    <property type="term" value="F:initiator methionyl aminopeptidase activity"/>
    <property type="evidence" value="ECO:0007669"/>
    <property type="project" value="UniProtKB-UniRule"/>
</dbReference>
<dbReference type="Gene3D" id="3.90.230.10">
    <property type="entry name" value="Creatinase/methionine aminopeptidase superfamily"/>
    <property type="match status" value="1"/>
</dbReference>
<comment type="cofactor">
    <cofactor evidence="6">
        <name>Co(2+)</name>
        <dbReference type="ChEBI" id="CHEBI:48828"/>
    </cofactor>
    <cofactor evidence="6">
        <name>Zn(2+)</name>
        <dbReference type="ChEBI" id="CHEBI:29105"/>
    </cofactor>
    <cofactor evidence="6">
        <name>Mn(2+)</name>
        <dbReference type="ChEBI" id="CHEBI:29035"/>
    </cofactor>
    <cofactor evidence="6">
        <name>Fe(2+)</name>
        <dbReference type="ChEBI" id="CHEBI:29033"/>
    </cofactor>
    <text evidence="6">Binds 2 divalent metal cations per subunit. Has a high-affinity and a low affinity metal-binding site. The true nature of the physiological cofactor is under debate. The enzyme is active with cobalt, zinc, manganese or divalent iron ions. Most likely, methionine aminopeptidases function as mononuclear Fe(2+)-metalloproteases under physiological conditions, and the catalytically relevant metal-binding site has been assigned to the histidine-containing high-affinity site.</text>
</comment>
<feature type="binding site" evidence="6">
    <location>
        <position position="124"/>
    </location>
    <ligand>
        <name>a divalent metal cation</name>
        <dbReference type="ChEBI" id="CHEBI:60240"/>
        <label>1</label>
    </ligand>
</feature>
<feature type="binding site" evidence="6">
    <location>
        <position position="82"/>
    </location>
    <ligand>
        <name>substrate</name>
    </ligand>
</feature>
<dbReference type="HAMAP" id="MF_01974">
    <property type="entry name" value="MetAP_1"/>
    <property type="match status" value="1"/>
</dbReference>
<feature type="binding site" evidence="6">
    <location>
        <position position="187"/>
    </location>
    <ligand>
        <name>a divalent metal cation</name>
        <dbReference type="ChEBI" id="CHEBI:60240"/>
        <label>2</label>
        <note>catalytic</note>
    </ligand>
</feature>
<evidence type="ECO:0000256" key="2">
    <source>
        <dbReference type="ARBA" id="ARBA00022438"/>
    </source>
</evidence>
<dbReference type="Proteomes" id="UP000034201">
    <property type="component" value="Unassembled WGS sequence"/>
</dbReference>
<reference evidence="9 10" key="1">
    <citation type="journal article" date="2015" name="Nature">
        <title>rRNA introns, odd ribosomes, and small enigmatic genomes across a large radiation of phyla.</title>
        <authorList>
            <person name="Brown C.T."/>
            <person name="Hug L.A."/>
            <person name="Thomas B.C."/>
            <person name="Sharon I."/>
            <person name="Castelle C.J."/>
            <person name="Singh A."/>
            <person name="Wilkins M.J."/>
            <person name="Williams K.H."/>
            <person name="Banfield J.F."/>
        </authorList>
    </citation>
    <scope>NUCLEOTIDE SEQUENCE [LARGE SCALE GENOMIC DNA]</scope>
</reference>
<comment type="subunit">
    <text evidence="6">Monomer.</text>
</comment>
<dbReference type="InterPro" id="IPR036005">
    <property type="entry name" value="Creatinase/aminopeptidase-like"/>
</dbReference>
<keyword evidence="2 6" id="KW-0031">Aminopeptidase</keyword>
<dbReference type="SUPFAM" id="SSF55920">
    <property type="entry name" value="Creatinase/aminopeptidase"/>
    <property type="match status" value="1"/>
</dbReference>
<dbReference type="Pfam" id="PF00557">
    <property type="entry name" value="Peptidase_M24"/>
    <property type="match status" value="1"/>
</dbReference>
<comment type="catalytic activity">
    <reaction evidence="6 7">
        <text>Release of N-terminal amino acids, preferentially methionine, from peptides and arylamides.</text>
        <dbReference type="EC" id="3.4.11.18"/>
    </reaction>
</comment>
<comment type="similarity">
    <text evidence="6">Belongs to the peptidase M24A family. Methionine aminopeptidase type 1 subfamily.</text>
</comment>
<keyword evidence="4 6" id="KW-0479">Metal-binding</keyword>
<feature type="binding site" evidence="6">
    <location>
        <position position="220"/>
    </location>
    <ligand>
        <name>a divalent metal cation</name>
        <dbReference type="ChEBI" id="CHEBI:60240"/>
        <label>2</label>
        <note>catalytic</note>
    </ligand>
</feature>
<dbReference type="GO" id="GO:0006508">
    <property type="term" value="P:proteolysis"/>
    <property type="evidence" value="ECO:0007669"/>
    <property type="project" value="UniProtKB-KW"/>
</dbReference>
<evidence type="ECO:0000313" key="10">
    <source>
        <dbReference type="Proteomes" id="UP000034201"/>
    </source>
</evidence>
<comment type="caution">
    <text evidence="9">The sequence shown here is derived from an EMBL/GenBank/DDBJ whole genome shotgun (WGS) entry which is preliminary data.</text>
</comment>
<dbReference type="AlphaFoldDB" id="A0A0G1WRF2"/>
<feature type="binding site" evidence="6">
    <location>
        <position position="124"/>
    </location>
    <ligand>
        <name>a divalent metal cation</name>
        <dbReference type="ChEBI" id="CHEBI:60240"/>
        <label>2</label>
        <note>catalytic</note>
    </ligand>
</feature>
<protein>
    <recommendedName>
        <fullName evidence="6 7">Methionine aminopeptidase</fullName>
        <shortName evidence="6">MAP</shortName>
        <shortName evidence="6">MetAP</shortName>
        <ecNumber evidence="6 7">3.4.11.18</ecNumber>
    </recommendedName>
    <alternativeName>
        <fullName evidence="6">Peptidase M</fullName>
    </alternativeName>
</protein>
<evidence type="ECO:0000256" key="5">
    <source>
        <dbReference type="ARBA" id="ARBA00022801"/>
    </source>
</evidence>
<comment type="function">
    <text evidence="1 6">Removes the N-terminal methionine from nascent proteins. The N-terminal methionine is often cleaved when the second residue in the primary sequence is small and uncharged (Met-Ala-, Cys, Gly, Pro, Ser, Thr, or Val). Requires deformylation of the N(alpha)-formylated initiator methionine before it can be hydrolyzed.</text>
</comment>
<dbReference type="GO" id="GO:0005829">
    <property type="term" value="C:cytosol"/>
    <property type="evidence" value="ECO:0007669"/>
    <property type="project" value="TreeGrafter"/>
</dbReference>
<evidence type="ECO:0000313" key="9">
    <source>
        <dbReference type="EMBL" id="KKW21115.1"/>
    </source>
</evidence>
<dbReference type="InterPro" id="IPR002467">
    <property type="entry name" value="Pept_M24A_MAP1"/>
</dbReference>
<dbReference type="PANTHER" id="PTHR43330">
    <property type="entry name" value="METHIONINE AMINOPEPTIDASE"/>
    <property type="match status" value="1"/>
</dbReference>
<keyword evidence="5 6" id="KW-0378">Hydrolase</keyword>
<dbReference type="GO" id="GO:0070006">
    <property type="term" value="F:metalloaminopeptidase activity"/>
    <property type="evidence" value="ECO:0007669"/>
    <property type="project" value="UniProtKB-UniRule"/>
</dbReference>
<dbReference type="EC" id="3.4.11.18" evidence="6 7"/>
<feature type="binding site" evidence="6">
    <location>
        <position position="194"/>
    </location>
    <ligand>
        <name>substrate</name>
    </ligand>
</feature>
<evidence type="ECO:0000259" key="8">
    <source>
        <dbReference type="Pfam" id="PF00557"/>
    </source>
</evidence>
<sequence>MIRIKTRQEIDVLRECGRRLAYILSELANAVRPGISTADLNHLAEASIERAGGVPVFKGYVVENSPPYPAAICTSVNDEVVHAIPRDNAILREGDIVGIDIGMAWPKNQAKEFPQYIGNPLVTDAACTIGVGTVTPELARLIQKTEEAFFIGVKEAKLGNRVGDISAAIEAFLSASGLGIVRGLAGHGVGYDIHEDPLIPNYGAAATGARLKPGMVIAIEPMATLGGGDIRLDRDGWTFRTADGSPAAHFEHTVVLTDDGAEILTMI</sequence>
<dbReference type="CDD" id="cd01086">
    <property type="entry name" value="MetAP1"/>
    <property type="match status" value="1"/>
</dbReference>
<dbReference type="PRINTS" id="PR00599">
    <property type="entry name" value="MAPEPTIDASE"/>
</dbReference>
<dbReference type="NCBIfam" id="TIGR00500">
    <property type="entry name" value="met_pdase_I"/>
    <property type="match status" value="1"/>
</dbReference>
<feature type="binding site" evidence="6">
    <location>
        <position position="251"/>
    </location>
    <ligand>
        <name>a divalent metal cation</name>
        <dbReference type="ChEBI" id="CHEBI:60240"/>
        <label>1</label>
    </ligand>
</feature>
<dbReference type="EMBL" id="LCQQ01000014">
    <property type="protein sequence ID" value="KKW21115.1"/>
    <property type="molecule type" value="Genomic_DNA"/>
</dbReference>
<gene>
    <name evidence="6" type="primary">map</name>
    <name evidence="9" type="ORF">UY61_C0014G0009</name>
</gene>
<evidence type="ECO:0000256" key="3">
    <source>
        <dbReference type="ARBA" id="ARBA00022670"/>
    </source>
</evidence>
<organism evidence="9 10">
    <name type="scientific">Candidatus Adlerbacteria bacterium GW2011_GWC1_50_9</name>
    <dbReference type="NCBI Taxonomy" id="1618608"/>
    <lineage>
        <taxon>Bacteria</taxon>
        <taxon>Candidatus Adleribacteriota</taxon>
    </lineage>
</organism>
<dbReference type="InterPro" id="IPR000994">
    <property type="entry name" value="Pept_M24"/>
</dbReference>
<feature type="binding site" evidence="6">
    <location>
        <position position="100"/>
    </location>
    <ligand>
        <name>a divalent metal cation</name>
        <dbReference type="ChEBI" id="CHEBI:60240"/>
        <label>1</label>
    </ligand>
</feature>
<dbReference type="PATRIC" id="fig|1618608.3.peg.238"/>
<dbReference type="PANTHER" id="PTHR43330:SF27">
    <property type="entry name" value="METHIONINE AMINOPEPTIDASE"/>
    <property type="match status" value="1"/>
</dbReference>
<feature type="domain" description="Peptidase M24" evidence="8">
    <location>
        <begin position="13"/>
        <end position="258"/>
    </location>
</feature>
<evidence type="ECO:0000256" key="7">
    <source>
        <dbReference type="RuleBase" id="RU003653"/>
    </source>
</evidence>
<name>A0A0G1WRF2_9BACT</name>